<keyword evidence="2" id="KW-1003">Cell membrane</keyword>
<keyword evidence="4 6" id="KW-1133">Transmembrane helix</keyword>
<dbReference type="Proteomes" id="UP000183107">
    <property type="component" value="Unassembled WGS sequence"/>
</dbReference>
<gene>
    <name evidence="7" type="ORF">SAMN05216386_1691</name>
</gene>
<dbReference type="Gene3D" id="1.20.1530.10">
    <property type="entry name" value="Na+/H+ antiporter like domain"/>
    <property type="match status" value="1"/>
</dbReference>
<keyword evidence="3 6" id="KW-0812">Transmembrane</keyword>
<dbReference type="EMBL" id="FOVJ01000003">
    <property type="protein sequence ID" value="SFN74665.1"/>
    <property type="molecule type" value="Genomic_DNA"/>
</dbReference>
<dbReference type="AlphaFoldDB" id="A0A1I5BIU1"/>
<dbReference type="GO" id="GO:0005886">
    <property type="term" value="C:plasma membrane"/>
    <property type="evidence" value="ECO:0007669"/>
    <property type="project" value="UniProtKB-SubCell"/>
</dbReference>
<dbReference type="GO" id="GO:0015385">
    <property type="term" value="F:sodium:proton antiporter activity"/>
    <property type="evidence" value="ECO:0007669"/>
    <property type="project" value="TreeGrafter"/>
</dbReference>
<dbReference type="Pfam" id="PF06965">
    <property type="entry name" value="Na_H_antiport_1"/>
    <property type="match status" value="1"/>
</dbReference>
<protein>
    <submittedName>
        <fullName evidence="7">Na+/H+ antiporter 1</fullName>
    </submittedName>
</protein>
<evidence type="ECO:0000256" key="1">
    <source>
        <dbReference type="ARBA" id="ARBA00004429"/>
    </source>
</evidence>
<reference evidence="8" key="1">
    <citation type="submission" date="2016-10" db="EMBL/GenBank/DDBJ databases">
        <authorList>
            <person name="Varghese N."/>
        </authorList>
    </citation>
    <scope>NUCLEOTIDE SEQUENCE [LARGE SCALE GENOMIC DNA]</scope>
    <source>
        <strain evidence="8">Nsp8</strain>
    </source>
</reference>
<organism evidence="7 8">
    <name type="scientific">Nitrosospira briensis</name>
    <dbReference type="NCBI Taxonomy" id="35799"/>
    <lineage>
        <taxon>Bacteria</taxon>
        <taxon>Pseudomonadati</taxon>
        <taxon>Pseudomonadota</taxon>
        <taxon>Betaproteobacteria</taxon>
        <taxon>Nitrosomonadales</taxon>
        <taxon>Nitrosomonadaceae</taxon>
        <taxon>Nitrosospira</taxon>
    </lineage>
</organism>
<evidence type="ECO:0000256" key="2">
    <source>
        <dbReference type="ARBA" id="ARBA00022475"/>
    </source>
</evidence>
<dbReference type="GO" id="GO:0006885">
    <property type="term" value="P:regulation of pH"/>
    <property type="evidence" value="ECO:0007669"/>
    <property type="project" value="InterPro"/>
</dbReference>
<evidence type="ECO:0000313" key="8">
    <source>
        <dbReference type="Proteomes" id="UP000183107"/>
    </source>
</evidence>
<dbReference type="PANTHER" id="PTHR30341:SF0">
    <property type="entry name" value="NA(+)_H(+) ANTIPORTER NHAA"/>
    <property type="match status" value="1"/>
</dbReference>
<evidence type="ECO:0000256" key="5">
    <source>
        <dbReference type="ARBA" id="ARBA00023136"/>
    </source>
</evidence>
<evidence type="ECO:0000256" key="3">
    <source>
        <dbReference type="ARBA" id="ARBA00022692"/>
    </source>
</evidence>
<dbReference type="PANTHER" id="PTHR30341">
    <property type="entry name" value="SODIUM ION/PROTON ANTIPORTER NHAA-RELATED"/>
    <property type="match status" value="1"/>
</dbReference>
<proteinExistence type="predicted"/>
<keyword evidence="5 6" id="KW-0472">Membrane</keyword>
<comment type="subcellular location">
    <subcellularLocation>
        <location evidence="1">Cell inner membrane</location>
        <topology evidence="1">Multi-pass membrane protein</topology>
    </subcellularLocation>
</comment>
<name>A0A1I5BIU1_9PROT</name>
<evidence type="ECO:0000313" key="7">
    <source>
        <dbReference type="EMBL" id="SFN74665.1"/>
    </source>
</evidence>
<dbReference type="InterPro" id="IPR023171">
    <property type="entry name" value="Na/H_antiporter_dom_sf"/>
</dbReference>
<evidence type="ECO:0000256" key="4">
    <source>
        <dbReference type="ARBA" id="ARBA00022989"/>
    </source>
</evidence>
<accession>A0A1I5BIU1</accession>
<sequence length="175" mass="19676">MNTPFFASSRALSHTFKRFFASKKAGGIVLIVCTLLSLLLANSPVGETYLSFWHHEIVGMSVEHWINDGLMAIFFLMIGLEFERELYNGELSDFRSALLPIVAAVAASASPHCCTLASTPARPRQVAWGFQWPPILRSRFSSPIWRFRGRPILLQPRKSQSFWRLLQPAYSASCG</sequence>
<keyword evidence="8" id="KW-1185">Reference proteome</keyword>
<feature type="transmembrane region" description="Helical" evidence="6">
    <location>
        <begin position="65"/>
        <end position="82"/>
    </location>
</feature>
<dbReference type="InterPro" id="IPR004670">
    <property type="entry name" value="NhaA"/>
</dbReference>
<evidence type="ECO:0000256" key="6">
    <source>
        <dbReference type="SAM" id="Phobius"/>
    </source>
</evidence>